<feature type="transmembrane region" description="Helical" evidence="1">
    <location>
        <begin position="7"/>
        <end position="30"/>
    </location>
</feature>
<protein>
    <submittedName>
        <fullName evidence="2">Uncharacterized protein</fullName>
    </submittedName>
</protein>
<comment type="caution">
    <text evidence="2">The sequence shown here is derived from an EMBL/GenBank/DDBJ whole genome shotgun (WGS) entry which is preliminary data.</text>
</comment>
<dbReference type="EMBL" id="JACGWK010001332">
    <property type="protein sequence ID" value="KAL0290910.1"/>
    <property type="molecule type" value="Genomic_DNA"/>
</dbReference>
<dbReference type="PANTHER" id="PTHR31414:SF18">
    <property type="entry name" value="TRANSMEMBRANE PROTEIN-RELATED"/>
    <property type="match status" value="1"/>
</dbReference>
<feature type="transmembrane region" description="Helical" evidence="1">
    <location>
        <begin position="285"/>
        <end position="307"/>
    </location>
</feature>
<evidence type="ECO:0000256" key="1">
    <source>
        <dbReference type="SAM" id="Phobius"/>
    </source>
</evidence>
<name>A0AAW2J8Z8_9LAMI</name>
<accession>A0AAW2J8Z8</accession>
<organism evidence="2">
    <name type="scientific">Sesamum angustifolium</name>
    <dbReference type="NCBI Taxonomy" id="2727405"/>
    <lineage>
        <taxon>Eukaryota</taxon>
        <taxon>Viridiplantae</taxon>
        <taxon>Streptophyta</taxon>
        <taxon>Embryophyta</taxon>
        <taxon>Tracheophyta</taxon>
        <taxon>Spermatophyta</taxon>
        <taxon>Magnoliopsida</taxon>
        <taxon>eudicotyledons</taxon>
        <taxon>Gunneridae</taxon>
        <taxon>Pentapetalae</taxon>
        <taxon>asterids</taxon>
        <taxon>lamiids</taxon>
        <taxon>Lamiales</taxon>
        <taxon>Pedaliaceae</taxon>
        <taxon>Sesamum</taxon>
    </lineage>
</organism>
<keyword evidence="1" id="KW-0472">Membrane</keyword>
<sequence>MGSINGTLPLILVIMVMALNFTQLAGLPLLSTSSLSGRFLAETDNVSDSSRHLDDTVRVDPLDGLKKYRGGYDITNKHYWSSTVFTGIHGYAIAVLWLLCGLGYGGFLLVTRSCKSRRELKKRSPCLKQDCYLQPLLFVVVFCDPCYNRPFRFFCCFPRTASCVVLGGNAKFHSRAKTVIDIILDTADEASNTIYNTTGAMKEMSSTLGEVQGSSRATGFLISTSRTLDAQAADIARQASKNRRLIDKGLKIVYIVTTVMISLTLVAVIALLVSGILKFRRARQVLIVLGWILTALCWFFFGIYFFLQNFVGDTCTALESFQQNPYNNSLSSILPCDELLSAESVLDDVSVGIYDLVNEVNGNISRSYGNIVQICNPFSPPPMYEYQPWNCPATSIRIGDIPQVLRLLACPDTKGQTCNGGILVPAGYYNSVEAYTTSIQKFLDVYPGMDSLVQCETVEDAFDEILDEHCSPLKRYVRMVWAALVALSVIMVALVIFWTVSGRHNENHHSFGSSVKPHFNTADMLESGSAKTSNDGSKPGLGL</sequence>
<reference evidence="2" key="2">
    <citation type="journal article" date="2024" name="Plant">
        <title>Genomic evolution and insights into agronomic trait innovations of Sesamum species.</title>
        <authorList>
            <person name="Miao H."/>
            <person name="Wang L."/>
            <person name="Qu L."/>
            <person name="Liu H."/>
            <person name="Sun Y."/>
            <person name="Le M."/>
            <person name="Wang Q."/>
            <person name="Wei S."/>
            <person name="Zheng Y."/>
            <person name="Lin W."/>
            <person name="Duan Y."/>
            <person name="Cao H."/>
            <person name="Xiong S."/>
            <person name="Wang X."/>
            <person name="Wei L."/>
            <person name="Li C."/>
            <person name="Ma Q."/>
            <person name="Ju M."/>
            <person name="Zhao R."/>
            <person name="Li G."/>
            <person name="Mu C."/>
            <person name="Tian Q."/>
            <person name="Mei H."/>
            <person name="Zhang T."/>
            <person name="Gao T."/>
            <person name="Zhang H."/>
        </authorList>
    </citation>
    <scope>NUCLEOTIDE SEQUENCE</scope>
    <source>
        <strain evidence="2">G01</strain>
    </source>
</reference>
<evidence type="ECO:0000313" key="2">
    <source>
        <dbReference type="EMBL" id="KAL0290910.1"/>
    </source>
</evidence>
<feature type="transmembrane region" description="Helical" evidence="1">
    <location>
        <begin position="88"/>
        <end position="110"/>
    </location>
</feature>
<dbReference type="InterPro" id="IPR040283">
    <property type="entry name" value="DDB_G0292058-like"/>
</dbReference>
<keyword evidence="1" id="KW-0812">Transmembrane</keyword>
<dbReference type="AlphaFoldDB" id="A0AAW2J8Z8"/>
<keyword evidence="1" id="KW-1133">Transmembrane helix</keyword>
<dbReference type="PANTHER" id="PTHR31414">
    <property type="entry name" value="TRANSMEMBRANE PROTEIN DDB_G0292058"/>
    <property type="match status" value="1"/>
</dbReference>
<feature type="transmembrane region" description="Helical" evidence="1">
    <location>
        <begin position="479"/>
        <end position="500"/>
    </location>
</feature>
<reference evidence="2" key="1">
    <citation type="submission" date="2020-06" db="EMBL/GenBank/DDBJ databases">
        <authorList>
            <person name="Li T."/>
            <person name="Hu X."/>
            <person name="Zhang T."/>
            <person name="Song X."/>
            <person name="Zhang H."/>
            <person name="Dai N."/>
            <person name="Sheng W."/>
            <person name="Hou X."/>
            <person name="Wei L."/>
        </authorList>
    </citation>
    <scope>NUCLEOTIDE SEQUENCE</scope>
    <source>
        <strain evidence="2">G01</strain>
        <tissue evidence="2">Leaf</tissue>
    </source>
</reference>
<proteinExistence type="predicted"/>
<dbReference type="GO" id="GO:0016020">
    <property type="term" value="C:membrane"/>
    <property type="evidence" value="ECO:0007669"/>
    <property type="project" value="TreeGrafter"/>
</dbReference>
<gene>
    <name evidence="2" type="ORF">Sangu_2555300</name>
</gene>
<feature type="transmembrane region" description="Helical" evidence="1">
    <location>
        <begin position="252"/>
        <end position="273"/>
    </location>
</feature>